<keyword evidence="1" id="KW-0472">Membrane</keyword>
<dbReference type="RefSeq" id="WP_303951530.1">
    <property type="nucleotide sequence ID" value="NZ_JAGZXI010000001.1"/>
</dbReference>
<feature type="transmembrane region" description="Helical" evidence="1">
    <location>
        <begin position="35"/>
        <end position="59"/>
    </location>
</feature>
<feature type="transmembrane region" description="Helical" evidence="1">
    <location>
        <begin position="65"/>
        <end position="83"/>
    </location>
</feature>
<accession>A0A943T7Z0</accession>
<dbReference type="Proteomes" id="UP000739069">
    <property type="component" value="Unassembled WGS sequence"/>
</dbReference>
<feature type="transmembrane region" description="Helical" evidence="1">
    <location>
        <begin position="95"/>
        <end position="116"/>
    </location>
</feature>
<gene>
    <name evidence="2" type="ORF">KH265_00345</name>
</gene>
<evidence type="ECO:0000313" key="2">
    <source>
        <dbReference type="EMBL" id="MBS6634111.1"/>
    </source>
</evidence>
<reference evidence="2" key="1">
    <citation type="submission" date="2021-02" db="EMBL/GenBank/DDBJ databases">
        <title>Infant gut strain persistence is associated with maternal origin, phylogeny, and functional potential including surface adhesion and iron acquisition.</title>
        <authorList>
            <person name="Lou Y.C."/>
        </authorList>
    </citation>
    <scope>NUCLEOTIDE SEQUENCE</scope>
    <source>
        <strain evidence="2">L1_008_092G1_dasL1_008_092G1_concoct_16</strain>
    </source>
</reference>
<comment type="caution">
    <text evidence="2">The sequence shown here is derived from an EMBL/GenBank/DDBJ whole genome shotgun (WGS) entry which is preliminary data.</text>
</comment>
<keyword evidence="1" id="KW-0812">Transmembrane</keyword>
<feature type="transmembrane region" description="Helical" evidence="1">
    <location>
        <begin position="292"/>
        <end position="312"/>
    </location>
</feature>
<name>A0A943T7Z0_9MICC</name>
<keyword evidence="1" id="KW-1133">Transmembrane helix</keyword>
<feature type="transmembrane region" description="Helical" evidence="1">
    <location>
        <begin position="257"/>
        <end position="280"/>
    </location>
</feature>
<evidence type="ECO:0000256" key="1">
    <source>
        <dbReference type="SAM" id="Phobius"/>
    </source>
</evidence>
<dbReference type="EMBL" id="JAGZXI010000001">
    <property type="protein sequence ID" value="MBS6634111.1"/>
    <property type="molecule type" value="Genomic_DNA"/>
</dbReference>
<proteinExistence type="predicted"/>
<organism evidence="2 3">
    <name type="scientific">Rothia mucilaginosa</name>
    <dbReference type="NCBI Taxonomy" id="43675"/>
    <lineage>
        <taxon>Bacteria</taxon>
        <taxon>Bacillati</taxon>
        <taxon>Actinomycetota</taxon>
        <taxon>Actinomycetes</taxon>
        <taxon>Micrococcales</taxon>
        <taxon>Micrococcaceae</taxon>
        <taxon>Rothia</taxon>
    </lineage>
</organism>
<dbReference type="AlphaFoldDB" id="A0A943T7Z0"/>
<sequence>MAARTTAPTTSGGPALRAASLGGTRRDLGLDLARAYAVITLLIAFGYWLQLIPVSWTFWVPQLVTPAEPLFAAILGAAAWHYARTASFPQLFAGTIVRFLALLVLGVAVVQGAAYVPLPGVTTPSQGFAYSLPFDVLIHLAILTLLTLAVVHLPLWALAVLTIVTSPYLSWTHNVLLEAAGRADAWSAGAFPLLKANGLNLTASAQLLWVMCLGILLVRLYTSLGAKIAVPVVLAVLALSVYRVFNPYTGLGVLDAPHVQLTFSLAATLYFWAECARLLSAQAGALTPVARLGQMSLSTSIVLSALTVYAGPTLKALTVGEHYVATGGWGTAVYWTAFLILGIVIAVGFCALWARMARSLAGRGPLEAILALISGRG</sequence>
<protein>
    <submittedName>
        <fullName evidence="2">Uncharacterized protein</fullName>
    </submittedName>
</protein>
<feature type="transmembrane region" description="Helical" evidence="1">
    <location>
        <begin position="228"/>
        <end position="245"/>
    </location>
</feature>
<feature type="transmembrane region" description="Helical" evidence="1">
    <location>
        <begin position="332"/>
        <end position="354"/>
    </location>
</feature>
<evidence type="ECO:0000313" key="3">
    <source>
        <dbReference type="Proteomes" id="UP000739069"/>
    </source>
</evidence>